<reference evidence="9 10" key="1">
    <citation type="submission" date="2024-03" db="EMBL/GenBank/DDBJ databases">
        <title>Aureococcus anophagefferens CCMP1851 and Kratosvirus quantuckense: Draft genome of a second virus-susceptible host strain in the model system.</title>
        <authorList>
            <person name="Chase E."/>
            <person name="Truchon A.R."/>
            <person name="Schepens W."/>
            <person name="Wilhelm S.W."/>
        </authorList>
    </citation>
    <scope>NUCLEOTIDE SEQUENCE [LARGE SCALE GENOMIC DNA]</scope>
    <source>
        <strain evidence="9 10">CCMP1851</strain>
    </source>
</reference>
<feature type="transmembrane region" description="Helical" evidence="7">
    <location>
        <begin position="124"/>
        <end position="144"/>
    </location>
</feature>
<dbReference type="InterPro" id="IPR058533">
    <property type="entry name" value="Cation_efflux_TM"/>
</dbReference>
<evidence type="ECO:0000256" key="4">
    <source>
        <dbReference type="ARBA" id="ARBA00022989"/>
    </source>
</evidence>
<evidence type="ECO:0000256" key="1">
    <source>
        <dbReference type="ARBA" id="ARBA00004141"/>
    </source>
</evidence>
<name>A0ABR1GD47_AURAN</name>
<evidence type="ECO:0000256" key="2">
    <source>
        <dbReference type="ARBA" id="ARBA00022448"/>
    </source>
</evidence>
<comment type="subcellular location">
    <subcellularLocation>
        <location evidence="1">Membrane</location>
        <topology evidence="1">Multi-pass membrane protein</topology>
    </subcellularLocation>
</comment>
<organism evidence="9 10">
    <name type="scientific">Aureococcus anophagefferens</name>
    <name type="common">Harmful bloom alga</name>
    <dbReference type="NCBI Taxonomy" id="44056"/>
    <lineage>
        <taxon>Eukaryota</taxon>
        <taxon>Sar</taxon>
        <taxon>Stramenopiles</taxon>
        <taxon>Ochrophyta</taxon>
        <taxon>Pelagophyceae</taxon>
        <taxon>Pelagomonadales</taxon>
        <taxon>Pelagomonadaceae</taxon>
        <taxon>Aureococcus</taxon>
    </lineage>
</organism>
<evidence type="ECO:0000259" key="8">
    <source>
        <dbReference type="Pfam" id="PF01545"/>
    </source>
</evidence>
<feature type="domain" description="Cation efflux protein transmembrane" evidence="8">
    <location>
        <begin position="59"/>
        <end position="257"/>
    </location>
</feature>
<dbReference type="InterPro" id="IPR027469">
    <property type="entry name" value="Cation_efflux_TMD_sf"/>
</dbReference>
<dbReference type="NCBIfam" id="TIGR01297">
    <property type="entry name" value="CDF"/>
    <property type="match status" value="1"/>
</dbReference>
<dbReference type="InterPro" id="IPR036837">
    <property type="entry name" value="Cation_efflux_CTD_sf"/>
</dbReference>
<dbReference type="SUPFAM" id="SSF160240">
    <property type="entry name" value="Cation efflux protein cytoplasmic domain-like"/>
    <property type="match status" value="1"/>
</dbReference>
<gene>
    <name evidence="9" type="primary">MTP2</name>
    <name evidence="9" type="ORF">SO694_00003795</name>
</gene>
<comment type="caution">
    <text evidence="9">The sequence shown here is derived from an EMBL/GenBank/DDBJ whole genome shotgun (WGS) entry which is preliminary data.</text>
</comment>
<keyword evidence="3 7" id="KW-0812">Transmembrane</keyword>
<accession>A0ABR1GD47</accession>
<dbReference type="Gene3D" id="3.30.70.1350">
    <property type="entry name" value="Cation efflux protein, cytoplasmic domain"/>
    <property type="match status" value="1"/>
</dbReference>
<dbReference type="EMBL" id="JBBJCI010000033">
    <property type="protein sequence ID" value="KAK7254030.1"/>
    <property type="molecule type" value="Genomic_DNA"/>
</dbReference>
<evidence type="ECO:0000313" key="9">
    <source>
        <dbReference type="EMBL" id="KAK7254030.1"/>
    </source>
</evidence>
<keyword evidence="2" id="KW-0813">Transport</keyword>
<sequence>MASSSNGGYGGTAAHSPPRTQHVAVEMRSPLRVQVYEEASGLAPPPPVDAAESAVMRRSLEANVVLSAAKAVVAAQSGSLAVLASLLDSALDLVSQLVLVATAAAAKNRAGGDYPAGRARLEPVGVVVCAMLMGLSAAFVLLAAAQQLAALARGDAADVDVSLANGATMAVAVLWKAALYAWIAVRHDALVRSHPAVAAVNQDHFNDVLSNVVALGAAVLAARYGLAYADPVGAIGISLYIAYSWLETGIEQVQHLVGRSADPAFLEELRACAGAYSDAMQCDIVRAYHFGPRYLVELEMVMDAGTPLKVSHDLALDLQQRVEAIADVERAFVHVDYDFRDVDEHDVSSWSPGHPGAKPALL</sequence>
<dbReference type="Proteomes" id="UP001363151">
    <property type="component" value="Unassembled WGS sequence"/>
</dbReference>
<evidence type="ECO:0000256" key="5">
    <source>
        <dbReference type="ARBA" id="ARBA00023136"/>
    </source>
</evidence>
<keyword evidence="5 7" id="KW-0472">Membrane</keyword>
<dbReference type="SUPFAM" id="SSF161111">
    <property type="entry name" value="Cation efflux protein transmembrane domain-like"/>
    <property type="match status" value="1"/>
</dbReference>
<dbReference type="InterPro" id="IPR050291">
    <property type="entry name" value="CDF_Transporter"/>
</dbReference>
<dbReference type="PANTHER" id="PTHR43840:SF52">
    <property type="entry name" value="CATION EFFLUX FAMILY PROTEIN"/>
    <property type="match status" value="1"/>
</dbReference>
<protein>
    <submittedName>
        <fullName evidence="9">Cation transmembrane transporter</fullName>
    </submittedName>
</protein>
<evidence type="ECO:0000256" key="7">
    <source>
        <dbReference type="SAM" id="Phobius"/>
    </source>
</evidence>
<keyword evidence="10" id="KW-1185">Reference proteome</keyword>
<feature type="region of interest" description="Disordered" evidence="6">
    <location>
        <begin position="1"/>
        <end position="21"/>
    </location>
</feature>
<proteinExistence type="predicted"/>
<dbReference type="Pfam" id="PF01545">
    <property type="entry name" value="Cation_efflux"/>
    <property type="match status" value="1"/>
</dbReference>
<evidence type="ECO:0000313" key="10">
    <source>
        <dbReference type="Proteomes" id="UP001363151"/>
    </source>
</evidence>
<evidence type="ECO:0000256" key="3">
    <source>
        <dbReference type="ARBA" id="ARBA00022692"/>
    </source>
</evidence>
<feature type="transmembrane region" description="Helical" evidence="7">
    <location>
        <begin position="164"/>
        <end position="185"/>
    </location>
</feature>
<keyword evidence="4 7" id="KW-1133">Transmembrane helix</keyword>
<evidence type="ECO:0000256" key="6">
    <source>
        <dbReference type="SAM" id="MobiDB-lite"/>
    </source>
</evidence>
<dbReference type="Gene3D" id="1.20.1510.10">
    <property type="entry name" value="Cation efflux protein transmembrane domain"/>
    <property type="match status" value="1"/>
</dbReference>
<dbReference type="InterPro" id="IPR002524">
    <property type="entry name" value="Cation_efflux"/>
</dbReference>
<dbReference type="PANTHER" id="PTHR43840">
    <property type="entry name" value="MITOCHONDRIAL METAL TRANSPORTER 1-RELATED"/>
    <property type="match status" value="1"/>
</dbReference>